<evidence type="ECO:0000256" key="1">
    <source>
        <dbReference type="SAM" id="MobiDB-lite"/>
    </source>
</evidence>
<dbReference type="RefSeq" id="WP_258816455.1">
    <property type="nucleotide sequence ID" value="NZ_JANUGW010000005.1"/>
</dbReference>
<accession>A0ABT1ZPN5</accession>
<reference evidence="2 3" key="1">
    <citation type="submission" date="2022-08" db="EMBL/GenBank/DDBJ databases">
        <title>Reclassification of Massilia species as members of the genera Telluria, Duganella, Pseudoduganella, Mokoshia gen. nov. and Zemynaea gen. nov. using orthogonal and non-orthogonal genome-based approaches.</title>
        <authorList>
            <person name="Bowman J.P."/>
        </authorList>
    </citation>
    <scope>NUCLEOTIDE SEQUENCE [LARGE SCALE GENOMIC DNA]</scope>
    <source>
        <strain evidence="2 3">JCM 31316</strain>
    </source>
</reference>
<organism evidence="2 3">
    <name type="scientific">Massilia pinisoli</name>
    <dbReference type="NCBI Taxonomy" id="1772194"/>
    <lineage>
        <taxon>Bacteria</taxon>
        <taxon>Pseudomonadati</taxon>
        <taxon>Pseudomonadota</taxon>
        <taxon>Betaproteobacteria</taxon>
        <taxon>Burkholderiales</taxon>
        <taxon>Oxalobacteraceae</taxon>
        <taxon>Telluria group</taxon>
        <taxon>Massilia</taxon>
    </lineage>
</organism>
<dbReference type="EMBL" id="JANUGW010000005">
    <property type="protein sequence ID" value="MCS0581886.1"/>
    <property type="molecule type" value="Genomic_DNA"/>
</dbReference>
<feature type="region of interest" description="Disordered" evidence="1">
    <location>
        <begin position="112"/>
        <end position="157"/>
    </location>
</feature>
<evidence type="ECO:0000313" key="3">
    <source>
        <dbReference type="Proteomes" id="UP001204151"/>
    </source>
</evidence>
<gene>
    <name evidence="2" type="ORF">NX784_09805</name>
</gene>
<evidence type="ECO:0000313" key="2">
    <source>
        <dbReference type="EMBL" id="MCS0581886.1"/>
    </source>
</evidence>
<protein>
    <submittedName>
        <fullName evidence="2">Uncharacterized protein</fullName>
    </submittedName>
</protein>
<feature type="compositionally biased region" description="Basic and acidic residues" evidence="1">
    <location>
        <begin position="142"/>
        <end position="157"/>
    </location>
</feature>
<dbReference type="Proteomes" id="UP001204151">
    <property type="component" value="Unassembled WGS sequence"/>
</dbReference>
<name>A0ABT1ZPN5_9BURK</name>
<comment type="caution">
    <text evidence="2">The sequence shown here is derived from an EMBL/GenBank/DDBJ whole genome shotgun (WGS) entry which is preliminary data.</text>
</comment>
<keyword evidence="3" id="KW-1185">Reference proteome</keyword>
<proteinExistence type="predicted"/>
<sequence>MKVDGAGPGALQLLQAQADIEAANRPVPGLAAAQRNLSGRRTGLGHSATAPDAGPPDLVVVPLHHARLAALQNKLRSKKKRGAAGSEANDSAGEFEELLLLLEAQAQTQTTSLPQIRVGARRRGQQPDEQADPHPQSPWQRAADDRPQPTLRERQQQAVDRLVREHVSASGTIDGAMRALHTLQRDPAHAVPLATAVLRITREFLAQPAATGAARLADVKTRLLALLPPPTSHAAPALRQLHLLLPILLLNAQRPRTSRQRALALAKIDVLLRGARR</sequence>